<evidence type="ECO:0000313" key="3">
    <source>
        <dbReference type="Proteomes" id="UP000085678"/>
    </source>
</evidence>
<dbReference type="OrthoDB" id="6020543at2759"/>
<dbReference type="KEGG" id="lak:106175515"/>
<feature type="compositionally biased region" description="Basic and acidic residues" evidence="1">
    <location>
        <begin position="232"/>
        <end position="241"/>
    </location>
</feature>
<organism evidence="3 4">
    <name type="scientific">Lingula anatina</name>
    <name type="common">Brachiopod</name>
    <name type="synonym">Lingula unguis</name>
    <dbReference type="NCBI Taxonomy" id="7574"/>
    <lineage>
        <taxon>Eukaryota</taxon>
        <taxon>Metazoa</taxon>
        <taxon>Spiralia</taxon>
        <taxon>Lophotrochozoa</taxon>
        <taxon>Brachiopoda</taxon>
        <taxon>Linguliformea</taxon>
        <taxon>Lingulata</taxon>
        <taxon>Lingulida</taxon>
        <taxon>Linguloidea</taxon>
        <taxon>Lingulidae</taxon>
        <taxon>Lingula</taxon>
    </lineage>
</organism>
<dbReference type="InterPro" id="IPR036508">
    <property type="entry name" value="Chitin-bd_dom_sf"/>
</dbReference>
<dbReference type="InParanoid" id="A0A1S3JSJ6"/>
<feature type="compositionally biased region" description="Low complexity" evidence="1">
    <location>
        <begin position="515"/>
        <end position="524"/>
    </location>
</feature>
<dbReference type="SMART" id="SM00494">
    <property type="entry name" value="ChtBD2"/>
    <property type="match status" value="2"/>
</dbReference>
<dbReference type="PROSITE" id="PS50940">
    <property type="entry name" value="CHIT_BIND_II"/>
    <property type="match status" value="2"/>
</dbReference>
<feature type="region of interest" description="Disordered" evidence="1">
    <location>
        <begin position="17"/>
        <end position="78"/>
    </location>
</feature>
<keyword evidence="3" id="KW-1185">Reference proteome</keyword>
<evidence type="ECO:0000259" key="2">
    <source>
        <dbReference type="PROSITE" id="PS50940"/>
    </source>
</evidence>
<gene>
    <name evidence="4" type="primary">LOC106175515</name>
</gene>
<accession>A0A1S3JSJ6</accession>
<evidence type="ECO:0000256" key="1">
    <source>
        <dbReference type="SAM" id="MobiDB-lite"/>
    </source>
</evidence>
<dbReference type="Pfam" id="PF01607">
    <property type="entry name" value="CBM_14"/>
    <property type="match status" value="2"/>
</dbReference>
<feature type="domain" description="Chitin-binding type-2" evidence="2">
    <location>
        <begin position="828"/>
        <end position="888"/>
    </location>
</feature>
<evidence type="ECO:0000313" key="4">
    <source>
        <dbReference type="RefSeq" id="XP_013413014.1"/>
    </source>
</evidence>
<dbReference type="RefSeq" id="XP_013413014.1">
    <property type="nucleotide sequence ID" value="XM_013557560.1"/>
</dbReference>
<dbReference type="SUPFAM" id="SSF57625">
    <property type="entry name" value="Invertebrate chitin-binding proteins"/>
    <property type="match status" value="2"/>
</dbReference>
<dbReference type="InterPro" id="IPR002557">
    <property type="entry name" value="Chitin-bd_dom"/>
</dbReference>
<feature type="region of interest" description="Disordered" evidence="1">
    <location>
        <begin position="180"/>
        <end position="296"/>
    </location>
</feature>
<feature type="domain" description="Chitin-binding type-2" evidence="2">
    <location>
        <begin position="771"/>
        <end position="827"/>
    </location>
</feature>
<dbReference type="Proteomes" id="UP000085678">
    <property type="component" value="Unplaced"/>
</dbReference>
<feature type="region of interest" description="Disordered" evidence="1">
    <location>
        <begin position="447"/>
        <end position="488"/>
    </location>
</feature>
<dbReference type="GeneID" id="106175515"/>
<reference evidence="4" key="1">
    <citation type="submission" date="2025-08" db="UniProtKB">
        <authorList>
            <consortium name="RefSeq"/>
        </authorList>
    </citation>
    <scope>IDENTIFICATION</scope>
    <source>
        <tissue evidence="4">Gonads</tissue>
    </source>
</reference>
<dbReference type="Gene3D" id="2.170.140.10">
    <property type="entry name" value="Chitin binding domain"/>
    <property type="match status" value="1"/>
</dbReference>
<sequence length="899" mass="100282">MMGTGFVHGQSNGFQHGNVGGYADNTNGGNVEDNTKGRYIDDNGDEPKRNNWFAGGHNNDQLNGHNSDGHVGGTGKDVVSTVYNNENTDGYKGDGYPSDSNEFPAAGYTNGVTTVENELFKERGPISHRNDDSIDSKDSDVDLLPTRHLTRYGLRPHSTTGQSRLSNERFITSSIAETRTGKKGRFEKPNFLTKNDYLRGRPLLRPNSPTQKDKGTGQSWNLNADLGPSRNTGKETEEKPGDAFNPNENFPGAARHNTMDRNDGLGDFPIDHTPHSLTGQANTIKPKPQSAESQNHDKNLQNVGGLQENEEEFKTGTLHVIAPELESSARRIGPQPVQPSQGFQQRAQPPFQNDHLYNRLPHELQPNAPVDRIQSTPNQQFPEHIVQPVKQNRFPGNRERGNAEHFPGSTEHGNMEYFPNRRDHGDMELFPNSRNHGYMEHFPDSTEHGSMEHFPDRREHGNLEGFTDGKEHGNLEVFPDRGHASVDMKSNADRRSGYLLQKDHDQHGNQDLRSVSDPSFDSSSYRNLGQQLALPSSQRFDNSDKTRNINVFDRNQYDFKNKPVSLRSGSRKLVSGAPRSDIDGFGAGDYNKQAPTTVNRVHPDNFQNLQKTHTSSEFDGEIVSPEHKGLYDFPERGLVESPAHNGALMLPGNNWPPVFREQNGPRIPQEYNHPSSLPGHNVLPDVPEQNGLTEEISPPFFPKLDIPSKQDADPLSGLFDMDGGDSKHQESADLPDPEDIKDGVVTATKLQGEIKAPPINHGKVRPTTHSDFDCSKRSDGVIESGCRAFYRCVSGKTFFVECDYNYVLNTDIGDCDRRENAPAPCGVKQDCMEKENGKYADAERDCTYYYTCHEGHFMGTNKCNPGLVFNEDRQICDWPDSAAESCKEASKSYVERYGR</sequence>
<feature type="region of interest" description="Disordered" evidence="1">
    <location>
        <begin position="502"/>
        <end position="526"/>
    </location>
</feature>
<dbReference type="GO" id="GO:0005576">
    <property type="term" value="C:extracellular region"/>
    <property type="evidence" value="ECO:0007669"/>
    <property type="project" value="InterPro"/>
</dbReference>
<proteinExistence type="predicted"/>
<feature type="region of interest" description="Disordered" evidence="1">
    <location>
        <begin position="695"/>
        <end position="740"/>
    </location>
</feature>
<dbReference type="AlphaFoldDB" id="A0A1S3JSJ6"/>
<protein>
    <submittedName>
        <fullName evidence="4">Uncharacterized protein LOC106175515</fullName>
    </submittedName>
</protein>
<name>A0A1S3JSJ6_LINAN</name>
<feature type="compositionally biased region" description="Basic and acidic residues" evidence="1">
    <location>
        <begin position="257"/>
        <end position="274"/>
    </location>
</feature>
<feature type="compositionally biased region" description="Basic and acidic residues" evidence="1">
    <location>
        <begin position="33"/>
        <end position="49"/>
    </location>
</feature>
<dbReference type="GO" id="GO:0008061">
    <property type="term" value="F:chitin binding"/>
    <property type="evidence" value="ECO:0007669"/>
    <property type="project" value="InterPro"/>
</dbReference>